<evidence type="ECO:0000256" key="12">
    <source>
        <dbReference type="SAM" id="MobiDB-lite"/>
    </source>
</evidence>
<evidence type="ECO:0000313" key="14">
    <source>
        <dbReference type="Proteomes" id="UP000005239"/>
    </source>
</evidence>
<accession>A0A2A6BIG3</accession>
<dbReference type="SMART" id="SM00739">
    <property type="entry name" value="KOW"/>
    <property type="match status" value="1"/>
</dbReference>
<dbReference type="GO" id="GO:0003735">
    <property type="term" value="F:structural constituent of ribosome"/>
    <property type="evidence" value="ECO:0007669"/>
    <property type="project" value="InterPro"/>
</dbReference>
<keyword evidence="7" id="KW-0342">GTP-binding</keyword>
<evidence type="ECO:0000256" key="5">
    <source>
        <dbReference type="ARBA" id="ARBA00022801"/>
    </source>
</evidence>
<dbReference type="GO" id="GO:0003924">
    <property type="term" value="F:GTPase activity"/>
    <property type="evidence" value="ECO:0000318"/>
    <property type="project" value="GO_Central"/>
</dbReference>
<evidence type="ECO:0000256" key="2">
    <source>
        <dbReference type="ARBA" id="ARBA00009124"/>
    </source>
</evidence>
<evidence type="ECO:0000256" key="3">
    <source>
        <dbReference type="ARBA" id="ARBA00022490"/>
    </source>
</evidence>
<comment type="similarity">
    <text evidence="2">Belongs to the eukaryotic ribosomal protein eL27 family.</text>
</comment>
<dbReference type="GO" id="GO:0005525">
    <property type="term" value="F:GTP binding"/>
    <property type="evidence" value="ECO:0007669"/>
    <property type="project" value="UniProtKB-KW"/>
</dbReference>
<dbReference type="GO" id="GO:0005840">
    <property type="term" value="C:ribosome"/>
    <property type="evidence" value="ECO:0007669"/>
    <property type="project" value="UniProtKB-KW"/>
</dbReference>
<sequence>MTKRRPSNKKPTGLNKSLGNSLCNERQRNRKKHQILATEDDLDNPAFIEEAVEKALESKTFESNMEELFAKAELAGSTFNAERGAVQIVDKDSTVVVRTNVDVKNFNTMKKNFEHLLKIPRRPPRHAYETAEELHALENEMFLSWRLGLSHLEDATRFHESVVIVSEEFQMDGIALTPFERNLDIWRELWRVVERSDIVVQIVDARNPLLFRNADLEDYVCSVDPSKKNVLLVNKSDLLLPEQQRYWADYFSEAAIDVIFWSALESSSSDEDDELALREKCTFASSREDLISNLKSRGGCTIEGKPLVIGFVGYPNVGKSSTINKLLALKKVTVSATPGKTRRLQTHSLDDGVVLCDCPGLVMPSFAFDRSEMFLNGIMPIEQMRDHFGPISLLISRVPADWICDRYSLTLAADDLDAVKLLTAIAFVRGMMSSSGVPDCSRAARLLAKDVVVGKILWVAAPPTHDQKEFDALFFLKKGEKVRGQAQLRQMEKKGLIISSKVANERFDQSFFDAPGSQAHLDMGKIMKPGKVVLVLRGKYAGRKALVVKPYDDGASDKSYAHALVTGIDRYPRKVTKSMGKKKQTERNKLKPFIRVISYSHLLPTRYSVDVNFDKTSVNKEALKEPKKKRRALHEAKARLEEKHKAGKNKWFFTKLPF</sequence>
<dbReference type="GO" id="GO:0005829">
    <property type="term" value="C:cytosol"/>
    <property type="evidence" value="ECO:0000318"/>
    <property type="project" value="GO_Central"/>
</dbReference>
<proteinExistence type="inferred from homology"/>
<dbReference type="STRING" id="54126.A0A4X3PLA3"/>
<dbReference type="EnsemblMetazoa" id="PPA43290.1">
    <property type="protein sequence ID" value="PPA43290.1"/>
    <property type="gene ID" value="WBGene00281659"/>
</dbReference>
<keyword evidence="5" id="KW-0378">Hydrolase</keyword>
<evidence type="ECO:0000313" key="13">
    <source>
        <dbReference type="EnsemblMetazoa" id="PPA43290.1"/>
    </source>
</evidence>
<evidence type="ECO:0000256" key="4">
    <source>
        <dbReference type="ARBA" id="ARBA00022741"/>
    </source>
</evidence>
<dbReference type="CDD" id="cd01857">
    <property type="entry name" value="HSR1_MMR1"/>
    <property type="match status" value="1"/>
</dbReference>
<dbReference type="InterPro" id="IPR043358">
    <property type="entry name" value="GNL1-like"/>
</dbReference>
<dbReference type="Proteomes" id="UP000005239">
    <property type="component" value="Unassembled WGS sequence"/>
</dbReference>
<dbReference type="InterPro" id="IPR027417">
    <property type="entry name" value="P-loop_NTPase"/>
</dbReference>
<evidence type="ECO:0000256" key="7">
    <source>
        <dbReference type="ARBA" id="ARBA00023134"/>
    </source>
</evidence>
<dbReference type="FunFam" id="2.30.30.770:FF:000001">
    <property type="entry name" value="60S ribosomal protein L27"/>
    <property type="match status" value="1"/>
</dbReference>
<evidence type="ECO:0000256" key="8">
    <source>
        <dbReference type="ARBA" id="ARBA00023274"/>
    </source>
</evidence>
<keyword evidence="6" id="KW-0689">Ribosomal protein</keyword>
<feature type="compositionally biased region" description="Polar residues" evidence="12">
    <location>
        <begin position="14"/>
        <end position="24"/>
    </location>
</feature>
<dbReference type="InterPro" id="IPR038655">
    <property type="entry name" value="Ribosomal_eL27_sf"/>
</dbReference>
<dbReference type="Gene3D" id="3.40.50.300">
    <property type="entry name" value="P-loop containing nucleotide triphosphate hydrolases"/>
    <property type="match status" value="1"/>
</dbReference>
<reference evidence="14" key="1">
    <citation type="journal article" date="2008" name="Nat. Genet.">
        <title>The Pristionchus pacificus genome provides a unique perspective on nematode lifestyle and parasitism.</title>
        <authorList>
            <person name="Dieterich C."/>
            <person name="Clifton S.W."/>
            <person name="Schuster L.N."/>
            <person name="Chinwalla A."/>
            <person name="Delehaunty K."/>
            <person name="Dinkelacker I."/>
            <person name="Fulton L."/>
            <person name="Fulton R."/>
            <person name="Godfrey J."/>
            <person name="Minx P."/>
            <person name="Mitreva M."/>
            <person name="Roeseler W."/>
            <person name="Tian H."/>
            <person name="Witte H."/>
            <person name="Yang S.P."/>
            <person name="Wilson R.K."/>
            <person name="Sommer R.J."/>
        </authorList>
    </citation>
    <scope>NUCLEOTIDE SEQUENCE [LARGE SCALE GENOMIC DNA]</scope>
    <source>
        <strain evidence="14">PS312</strain>
    </source>
</reference>
<dbReference type="CDD" id="cd06090">
    <property type="entry name" value="KOW_RPL27"/>
    <property type="match status" value="1"/>
</dbReference>
<evidence type="ECO:0000256" key="6">
    <source>
        <dbReference type="ARBA" id="ARBA00022980"/>
    </source>
</evidence>
<dbReference type="Pfam" id="PF00467">
    <property type="entry name" value="KOW"/>
    <property type="match status" value="1"/>
</dbReference>
<keyword evidence="8" id="KW-0687">Ribonucleoprotein</keyword>
<dbReference type="InterPro" id="IPR008991">
    <property type="entry name" value="Translation_prot_SH3-like_sf"/>
</dbReference>
<name>A0A2A6BIG3_PRIPA</name>
<keyword evidence="4" id="KW-0547">Nucleotide-binding</keyword>
<dbReference type="GO" id="GO:0006412">
    <property type="term" value="P:translation"/>
    <property type="evidence" value="ECO:0007669"/>
    <property type="project" value="InterPro"/>
</dbReference>
<comment type="subcellular location">
    <subcellularLocation>
        <location evidence="1">Cytoplasm</location>
    </subcellularLocation>
</comment>
<keyword evidence="3" id="KW-0963">Cytoplasm</keyword>
<evidence type="ECO:0000256" key="1">
    <source>
        <dbReference type="ARBA" id="ARBA00004496"/>
    </source>
</evidence>
<keyword evidence="14" id="KW-1185">Reference proteome</keyword>
<dbReference type="PANTHER" id="PTHR45709:SF2">
    <property type="entry name" value="LARGE SUBUNIT GTPASE 1 HOMOLOG"/>
    <property type="match status" value="1"/>
</dbReference>
<dbReference type="AlphaFoldDB" id="A0A2A6BIG3"/>
<gene>
    <name evidence="13" type="primary">WBGene00281659</name>
</gene>
<feature type="region of interest" description="Disordered" evidence="12">
    <location>
        <begin position="1"/>
        <end position="31"/>
    </location>
</feature>
<dbReference type="Pfam" id="PF01926">
    <property type="entry name" value="MMR_HSR1"/>
    <property type="match status" value="1"/>
</dbReference>
<organism evidence="13 14">
    <name type="scientific">Pristionchus pacificus</name>
    <name type="common">Parasitic nematode worm</name>
    <dbReference type="NCBI Taxonomy" id="54126"/>
    <lineage>
        <taxon>Eukaryota</taxon>
        <taxon>Metazoa</taxon>
        <taxon>Ecdysozoa</taxon>
        <taxon>Nematoda</taxon>
        <taxon>Chromadorea</taxon>
        <taxon>Rhabditida</taxon>
        <taxon>Rhabditina</taxon>
        <taxon>Diplogasteromorpha</taxon>
        <taxon>Diplogasteroidea</taxon>
        <taxon>Neodiplogasteridae</taxon>
        <taxon>Pristionchus</taxon>
    </lineage>
</organism>
<dbReference type="GO" id="GO:0000054">
    <property type="term" value="P:ribosomal subunit export from nucleus"/>
    <property type="evidence" value="ECO:0000318"/>
    <property type="project" value="GO_Central"/>
</dbReference>
<protein>
    <recommendedName>
        <fullName evidence="9">Large ribosomal subunit protein eL27</fullName>
    </recommendedName>
    <alternativeName>
        <fullName evidence="10">60S ribosomal protein L27</fullName>
    </alternativeName>
    <alternativeName>
        <fullName evidence="11">Large subunit GTPase 1 homolog</fullName>
    </alternativeName>
</protein>
<dbReference type="InterPro" id="IPR001141">
    <property type="entry name" value="Ribosomal_eL27"/>
</dbReference>
<evidence type="ECO:0000256" key="9">
    <source>
        <dbReference type="ARBA" id="ARBA00035224"/>
    </source>
</evidence>
<dbReference type="GO" id="GO:1990904">
    <property type="term" value="C:ribonucleoprotein complex"/>
    <property type="evidence" value="ECO:0007669"/>
    <property type="project" value="UniProtKB-KW"/>
</dbReference>
<dbReference type="InterPro" id="IPR041991">
    <property type="entry name" value="Ribosomal_eL27_KOW"/>
</dbReference>
<accession>A0A4X3PLA3</accession>
<dbReference type="PANTHER" id="PTHR45709">
    <property type="entry name" value="LARGE SUBUNIT GTPASE 1 HOMOLOG-RELATED"/>
    <property type="match status" value="1"/>
</dbReference>
<dbReference type="Pfam" id="PF01777">
    <property type="entry name" value="Ribosomal_L27e"/>
    <property type="match status" value="1"/>
</dbReference>
<dbReference type="InterPro" id="IPR006073">
    <property type="entry name" value="GTP-bd"/>
</dbReference>
<dbReference type="SUPFAM" id="SSF52540">
    <property type="entry name" value="P-loop containing nucleoside triphosphate hydrolases"/>
    <property type="match status" value="1"/>
</dbReference>
<evidence type="ECO:0000256" key="11">
    <source>
        <dbReference type="ARBA" id="ARBA00040145"/>
    </source>
</evidence>
<dbReference type="InterPro" id="IPR005824">
    <property type="entry name" value="KOW"/>
</dbReference>
<dbReference type="SUPFAM" id="SSF50104">
    <property type="entry name" value="Translation proteins SH3-like domain"/>
    <property type="match status" value="1"/>
</dbReference>
<dbReference type="InterPro" id="IPR030378">
    <property type="entry name" value="G_CP_dom"/>
</dbReference>
<dbReference type="PROSITE" id="PS51721">
    <property type="entry name" value="G_CP"/>
    <property type="match status" value="1"/>
</dbReference>
<reference evidence="13" key="2">
    <citation type="submission" date="2019-07" db="UniProtKB">
        <authorList>
            <consortium name="EnsemblMetazoa"/>
        </authorList>
    </citation>
    <scope>IDENTIFICATION</scope>
    <source>
        <strain evidence="13">PS312</strain>
    </source>
</reference>
<evidence type="ECO:0000256" key="10">
    <source>
        <dbReference type="ARBA" id="ARBA00035329"/>
    </source>
</evidence>
<dbReference type="Gene3D" id="2.30.30.770">
    <property type="match status" value="1"/>
</dbReference>